<sequence>MNYALMTIHDKNKQSDVGSEPRSGIGLRFRMMQWEARRDFIEDDWELTGSILKMIGSSLGVRRRDAGKFERSIDVPDNKID</sequence>
<dbReference type="Proteomes" id="UP000287651">
    <property type="component" value="Unassembled WGS sequence"/>
</dbReference>
<reference evidence="1 2" key="1">
    <citation type="journal article" date="2014" name="Agronomy (Basel)">
        <title>A Draft Genome Sequence for Ensete ventricosum, the Drought-Tolerant Tree Against Hunger.</title>
        <authorList>
            <person name="Harrison J."/>
            <person name="Moore K.A."/>
            <person name="Paszkiewicz K."/>
            <person name="Jones T."/>
            <person name="Grant M."/>
            <person name="Ambacheew D."/>
            <person name="Muzemil S."/>
            <person name="Studholme D.J."/>
        </authorList>
    </citation>
    <scope>NUCLEOTIDE SEQUENCE [LARGE SCALE GENOMIC DNA]</scope>
</reference>
<accession>A0A426XTB4</accession>
<organism evidence="1 2">
    <name type="scientific">Ensete ventricosum</name>
    <name type="common">Abyssinian banana</name>
    <name type="synonym">Musa ensete</name>
    <dbReference type="NCBI Taxonomy" id="4639"/>
    <lineage>
        <taxon>Eukaryota</taxon>
        <taxon>Viridiplantae</taxon>
        <taxon>Streptophyta</taxon>
        <taxon>Embryophyta</taxon>
        <taxon>Tracheophyta</taxon>
        <taxon>Spermatophyta</taxon>
        <taxon>Magnoliopsida</taxon>
        <taxon>Liliopsida</taxon>
        <taxon>Zingiberales</taxon>
        <taxon>Musaceae</taxon>
        <taxon>Ensete</taxon>
    </lineage>
</organism>
<dbReference type="AlphaFoldDB" id="A0A426XTB4"/>
<name>A0A426XTB4_ENSVE</name>
<gene>
    <name evidence="1" type="ORF">B296_00026056</name>
</gene>
<proteinExistence type="predicted"/>
<dbReference type="EMBL" id="AMZH03017654">
    <property type="protein sequence ID" value="RRT42689.1"/>
    <property type="molecule type" value="Genomic_DNA"/>
</dbReference>
<evidence type="ECO:0000313" key="2">
    <source>
        <dbReference type="Proteomes" id="UP000287651"/>
    </source>
</evidence>
<evidence type="ECO:0000313" key="1">
    <source>
        <dbReference type="EMBL" id="RRT42689.1"/>
    </source>
</evidence>
<comment type="caution">
    <text evidence="1">The sequence shown here is derived from an EMBL/GenBank/DDBJ whole genome shotgun (WGS) entry which is preliminary data.</text>
</comment>
<protein>
    <submittedName>
        <fullName evidence="1">Uncharacterized protein</fullName>
    </submittedName>
</protein>